<dbReference type="PANTHER" id="PTHR43132:SF6">
    <property type="entry name" value="HTH-TYPE TRANSCRIPTIONAL REPRESSOR CZRA"/>
    <property type="match status" value="1"/>
</dbReference>
<proteinExistence type="predicted"/>
<evidence type="ECO:0000313" key="7">
    <source>
        <dbReference type="Proteomes" id="UP000296883"/>
    </source>
</evidence>
<name>A0AAJ5EDZ5_9ENTE</name>
<protein>
    <submittedName>
        <fullName evidence="6">Transcriptional regulator</fullName>
    </submittedName>
</protein>
<dbReference type="PANTHER" id="PTHR43132">
    <property type="entry name" value="ARSENICAL RESISTANCE OPERON REPRESSOR ARSR-RELATED"/>
    <property type="match status" value="1"/>
</dbReference>
<evidence type="ECO:0000259" key="4">
    <source>
        <dbReference type="PROSITE" id="PS50987"/>
    </source>
</evidence>
<dbReference type="SUPFAM" id="SSF46785">
    <property type="entry name" value="Winged helix' DNA-binding domain"/>
    <property type="match status" value="1"/>
</dbReference>
<dbReference type="GO" id="GO:0003677">
    <property type="term" value="F:DNA binding"/>
    <property type="evidence" value="ECO:0007669"/>
    <property type="project" value="UniProtKB-KW"/>
</dbReference>
<keyword evidence="7" id="KW-1185">Reference proteome</keyword>
<organism evidence="6 8">
    <name type="scientific">Vagococcus xieshaowenii</name>
    <dbReference type="NCBI Taxonomy" id="2562451"/>
    <lineage>
        <taxon>Bacteria</taxon>
        <taxon>Bacillati</taxon>
        <taxon>Bacillota</taxon>
        <taxon>Bacilli</taxon>
        <taxon>Lactobacillales</taxon>
        <taxon>Enterococcaceae</taxon>
        <taxon>Vagococcus</taxon>
    </lineage>
</organism>
<evidence type="ECO:0000313" key="8">
    <source>
        <dbReference type="Proteomes" id="UP000297725"/>
    </source>
</evidence>
<evidence type="ECO:0000313" key="5">
    <source>
        <dbReference type="EMBL" id="QCA29153.1"/>
    </source>
</evidence>
<dbReference type="NCBIfam" id="NF033788">
    <property type="entry name" value="HTH_metalloreg"/>
    <property type="match status" value="1"/>
</dbReference>
<accession>A0AAJ5EDZ5</accession>
<dbReference type="InterPro" id="IPR036390">
    <property type="entry name" value="WH_DNA-bd_sf"/>
</dbReference>
<keyword evidence="1" id="KW-0805">Transcription regulation</keyword>
<dbReference type="InterPro" id="IPR011991">
    <property type="entry name" value="ArsR-like_HTH"/>
</dbReference>
<keyword evidence="2" id="KW-0238">DNA-binding</keyword>
<dbReference type="AlphaFoldDB" id="A0AAJ5EDZ5"/>
<dbReference type="Proteomes" id="UP000297725">
    <property type="component" value="Unassembled WGS sequence"/>
</dbReference>
<evidence type="ECO:0000313" key="6">
    <source>
        <dbReference type="EMBL" id="TFZ40870.1"/>
    </source>
</evidence>
<feature type="domain" description="HTH arsR-type" evidence="4">
    <location>
        <begin position="10"/>
        <end position="103"/>
    </location>
</feature>
<dbReference type="SMART" id="SM00418">
    <property type="entry name" value="HTH_ARSR"/>
    <property type="match status" value="1"/>
</dbReference>
<dbReference type="Gene3D" id="1.10.10.10">
    <property type="entry name" value="Winged helix-like DNA-binding domain superfamily/Winged helix DNA-binding domain"/>
    <property type="match status" value="1"/>
</dbReference>
<evidence type="ECO:0000256" key="2">
    <source>
        <dbReference type="ARBA" id="ARBA00023125"/>
    </source>
</evidence>
<dbReference type="EMBL" id="CP038865">
    <property type="protein sequence ID" value="QCA29153.1"/>
    <property type="molecule type" value="Genomic_DNA"/>
</dbReference>
<gene>
    <name evidence="6" type="ORF">E4031_05665</name>
    <name evidence="5" type="ORF">E4Z98_07430</name>
</gene>
<keyword evidence="3" id="KW-0804">Transcription</keyword>
<dbReference type="CDD" id="cd00090">
    <property type="entry name" value="HTH_ARSR"/>
    <property type="match status" value="1"/>
</dbReference>
<evidence type="ECO:0000256" key="3">
    <source>
        <dbReference type="ARBA" id="ARBA00023163"/>
    </source>
</evidence>
<dbReference type="PROSITE" id="PS50987">
    <property type="entry name" value="HTH_ARSR_2"/>
    <property type="match status" value="1"/>
</dbReference>
<dbReference type="PRINTS" id="PR00778">
    <property type="entry name" value="HTHARSR"/>
</dbReference>
<dbReference type="GO" id="GO:0003700">
    <property type="term" value="F:DNA-binding transcription factor activity"/>
    <property type="evidence" value="ECO:0007669"/>
    <property type="project" value="InterPro"/>
</dbReference>
<dbReference type="Pfam" id="PF01022">
    <property type="entry name" value="HTH_5"/>
    <property type="match status" value="1"/>
</dbReference>
<dbReference type="InterPro" id="IPR051011">
    <property type="entry name" value="Metal_resp_trans_reg"/>
</dbReference>
<dbReference type="InterPro" id="IPR001845">
    <property type="entry name" value="HTH_ArsR_DNA-bd_dom"/>
</dbReference>
<dbReference type="RefSeq" id="WP_135254475.1">
    <property type="nucleotide sequence ID" value="NZ_CP038865.1"/>
</dbReference>
<reference evidence="5 7" key="2">
    <citation type="journal article" date="2020" name="Int. J. Syst. Evol. Microbiol.">
        <title>Vagococcus xieshaowenii sp. nov., isolated from snow finch (Montifringilla taczanowskii) cloacal content.</title>
        <authorList>
            <person name="Ge Y."/>
            <person name="Yang J."/>
            <person name="Lai X.H."/>
            <person name="Zhang G."/>
            <person name="Jin D."/>
            <person name="Lu S."/>
            <person name="Wang B."/>
            <person name="Huang Y."/>
            <person name="Huang Y."/>
            <person name="Ren Z."/>
            <person name="Zhang X."/>
            <person name="Xu J."/>
        </authorList>
    </citation>
    <scope>NUCLEOTIDE SEQUENCE [LARGE SCALE GENOMIC DNA]</scope>
    <source>
        <strain evidence="7">personal::cf-49</strain>
        <strain evidence="5">Personal::cf-49</strain>
    </source>
</reference>
<evidence type="ECO:0000256" key="1">
    <source>
        <dbReference type="ARBA" id="ARBA00023015"/>
    </source>
</evidence>
<sequence>MFNESTAHSLEEWIPKVSQLYKLLGDTTRLTILTLLLESELNVSEICSQLKMEQSAVSHQLRVLRRHHIVSNRREGKTIYYSLDDQHVRDILVKTFTHVAHLPED</sequence>
<reference evidence="6 8" key="1">
    <citation type="submission" date="2019-03" db="EMBL/GenBank/DDBJ databases">
        <title>Vagococcus sp. was isolated fron gut of Carduelis flavirostris.</title>
        <authorList>
            <person name="Ge Y."/>
        </authorList>
    </citation>
    <scope>NUCLEOTIDE SEQUENCE [LARGE SCALE GENOMIC DNA]</scope>
    <source>
        <strain evidence="6 8">CF-210</strain>
    </source>
</reference>
<dbReference type="EMBL" id="SRHU01000023">
    <property type="protein sequence ID" value="TFZ40870.1"/>
    <property type="molecule type" value="Genomic_DNA"/>
</dbReference>
<dbReference type="InterPro" id="IPR036388">
    <property type="entry name" value="WH-like_DNA-bd_sf"/>
</dbReference>
<dbReference type="Proteomes" id="UP000296883">
    <property type="component" value="Chromosome"/>
</dbReference>